<evidence type="ECO:0000313" key="8">
    <source>
        <dbReference type="Proteomes" id="UP000051494"/>
    </source>
</evidence>
<gene>
    <name evidence="6" type="primary">pdxH_2</name>
    <name evidence="7" type="ORF">CC99x_003240</name>
    <name evidence="6" type="ORF">CC99x_01393</name>
</gene>
<dbReference type="EC" id="1.4.3.5" evidence="6"/>
<reference evidence="6" key="1">
    <citation type="submission" date="2015-09" db="EMBL/GenBank/DDBJ databases">
        <title>Draft Genome Sequences of Two Novel Amoeba-resistant Intranuclear Bacteria, Candidatus Berkiella cookevillensis and Candidatus Berkiella aquae.</title>
        <authorList>
            <person name="Mehari Y.T."/>
            <person name="Arivett B.A."/>
            <person name="Farone A.L."/>
            <person name="Gunderson J.H."/>
            <person name="Farone M.B."/>
        </authorList>
    </citation>
    <scope>NUCLEOTIDE SEQUENCE [LARGE SCALE GENOMIC DNA]</scope>
    <source>
        <strain evidence="6">CC99</strain>
    </source>
</reference>
<dbReference type="AlphaFoldDB" id="A0A0Q9YD97"/>
<dbReference type="OrthoDB" id="5645701at2"/>
<dbReference type="GO" id="GO:0008615">
    <property type="term" value="P:pyridoxine biosynthetic process"/>
    <property type="evidence" value="ECO:0007669"/>
    <property type="project" value="InterPro"/>
</dbReference>
<comment type="cofactor">
    <cofactor evidence="4">
        <name>FMN</name>
        <dbReference type="ChEBI" id="CHEBI:58210"/>
    </cofactor>
    <text evidence="4">Binds 1 FMN per subunit.</text>
</comment>
<keyword evidence="1" id="KW-0285">Flavoprotein</keyword>
<organism evidence="6">
    <name type="scientific">Candidatus Berkiella cookevillensis</name>
    <dbReference type="NCBI Taxonomy" id="437022"/>
    <lineage>
        <taxon>Bacteria</taxon>
        <taxon>Pseudomonadati</taxon>
        <taxon>Pseudomonadota</taxon>
        <taxon>Gammaproteobacteria</taxon>
        <taxon>Candidatus Berkiellales</taxon>
        <taxon>Candidatus Berkiellaceae</taxon>
        <taxon>Candidatus Berkiella</taxon>
    </lineage>
</organism>
<reference evidence="7" key="3">
    <citation type="submission" date="2021-06" db="EMBL/GenBank/DDBJ databases">
        <title>Genomic Description and Analysis of Intracellular Bacteria, Candidatus Berkiella cookevillensis and Candidatus Berkiella aquae.</title>
        <authorList>
            <person name="Kidane D.T."/>
            <person name="Mehari Y.T."/>
            <person name="Rice F.C."/>
            <person name="Arivett B.A."/>
            <person name="Farone A.L."/>
            <person name="Berk S.G."/>
            <person name="Farone M.B."/>
        </authorList>
    </citation>
    <scope>NUCLEOTIDE SEQUENCE</scope>
    <source>
        <strain evidence="7">CC99</strain>
    </source>
</reference>
<dbReference type="STRING" id="437022.CC99x_01393"/>
<dbReference type="RefSeq" id="WP_057624495.1">
    <property type="nucleotide sequence ID" value="NZ_LKHV02000001.1"/>
</dbReference>
<name>A0A0Q9YD97_9GAMM</name>
<comment type="caution">
    <text evidence="6">The sequence shown here is derived from an EMBL/GenBank/DDBJ whole genome shotgun (WGS) entry which is preliminary data.</text>
</comment>
<evidence type="ECO:0000256" key="3">
    <source>
        <dbReference type="ARBA" id="ARBA00023002"/>
    </source>
</evidence>
<reference evidence="7" key="2">
    <citation type="journal article" date="2016" name="Genome Announc.">
        <title>Draft Genome Sequences of Two Novel Amoeba-Resistant Intranuclear Bacteria, 'Candidatus Berkiella cookevillensis' and 'Candidatus Berkiella aquae'.</title>
        <authorList>
            <person name="Mehari Y.T."/>
            <person name="Arivett B.A."/>
            <person name="Farone A.L."/>
            <person name="Gunderson J.H."/>
            <person name="Farone M.B."/>
        </authorList>
    </citation>
    <scope>NUCLEOTIDE SEQUENCE</scope>
    <source>
        <strain evidence="7">CC99</strain>
    </source>
</reference>
<dbReference type="EMBL" id="LKHV01000006">
    <property type="protein sequence ID" value="KRG18508.1"/>
    <property type="molecule type" value="Genomic_DNA"/>
</dbReference>
<dbReference type="EMBL" id="LKHV02000001">
    <property type="protein sequence ID" value="MCS5707913.1"/>
    <property type="molecule type" value="Genomic_DNA"/>
</dbReference>
<feature type="domain" description="Pyridoxamine 5'-phosphate oxidase N-terminal" evidence="5">
    <location>
        <begin position="23"/>
        <end position="139"/>
    </location>
</feature>
<feature type="binding site" evidence="4">
    <location>
        <begin position="57"/>
        <end position="58"/>
    </location>
    <ligand>
        <name>FMN</name>
        <dbReference type="ChEBI" id="CHEBI:58210"/>
    </ligand>
</feature>
<proteinExistence type="predicted"/>
<keyword evidence="8" id="KW-1185">Reference proteome</keyword>
<dbReference type="SUPFAM" id="SSF50475">
    <property type="entry name" value="FMN-binding split barrel"/>
    <property type="match status" value="1"/>
</dbReference>
<dbReference type="InterPro" id="IPR000659">
    <property type="entry name" value="Pyridox_Oxase"/>
</dbReference>
<dbReference type="InterPro" id="IPR012349">
    <property type="entry name" value="Split_barrel_FMN-bd"/>
</dbReference>
<dbReference type="InterPro" id="IPR011576">
    <property type="entry name" value="Pyridox_Oxase_N"/>
</dbReference>
<evidence type="ECO:0000256" key="2">
    <source>
        <dbReference type="ARBA" id="ARBA00022643"/>
    </source>
</evidence>
<dbReference type="Proteomes" id="UP000051494">
    <property type="component" value="Unassembled WGS sequence"/>
</dbReference>
<evidence type="ECO:0000313" key="7">
    <source>
        <dbReference type="EMBL" id="MCS5707913.1"/>
    </source>
</evidence>
<dbReference type="PANTHER" id="PTHR10851">
    <property type="entry name" value="PYRIDOXINE-5-PHOSPHATE OXIDASE"/>
    <property type="match status" value="1"/>
</dbReference>
<evidence type="ECO:0000259" key="5">
    <source>
        <dbReference type="Pfam" id="PF01243"/>
    </source>
</evidence>
<evidence type="ECO:0000313" key="6">
    <source>
        <dbReference type="EMBL" id="KRG18508.1"/>
    </source>
</evidence>
<dbReference type="Gene3D" id="2.30.110.10">
    <property type="entry name" value="Electron Transport, Fmn-binding Protein, Chain A"/>
    <property type="match status" value="1"/>
</dbReference>
<dbReference type="GO" id="GO:0010181">
    <property type="term" value="F:FMN binding"/>
    <property type="evidence" value="ECO:0007669"/>
    <property type="project" value="InterPro"/>
</dbReference>
<keyword evidence="3 6" id="KW-0560">Oxidoreductase</keyword>
<evidence type="ECO:0000256" key="1">
    <source>
        <dbReference type="ARBA" id="ARBA00022630"/>
    </source>
</evidence>
<keyword evidence="2 4" id="KW-0288">FMN</keyword>
<accession>A0A0Q9YD97</accession>
<dbReference type="GO" id="GO:0004733">
    <property type="term" value="F:pyridoxamine phosphate oxidase activity"/>
    <property type="evidence" value="ECO:0007669"/>
    <property type="project" value="UniProtKB-EC"/>
</dbReference>
<evidence type="ECO:0000256" key="4">
    <source>
        <dbReference type="PIRSR" id="PIRSR000190-2"/>
    </source>
</evidence>
<feature type="binding site" evidence="4">
    <location>
        <position position="63"/>
    </location>
    <ligand>
        <name>FMN</name>
        <dbReference type="ChEBI" id="CHEBI:58210"/>
    </ligand>
</feature>
<dbReference type="Pfam" id="PF01243">
    <property type="entry name" value="PNPOx_N"/>
    <property type="match status" value="1"/>
</dbReference>
<sequence length="193" mass="22429">MESIILFEKIKNWIRKEKELGSQEAGSIVLATASSNGQVHSRVVALREITESGLLFFTQKGSRKVKDLSENPSASMTLWLALQRREVVLDGVVELLSHDENRLYWESLSRERQLRFCVYKSGERIETFNHLQLDYETLEKKYQDQNIPVSESYCGYRFIPSRIYFYCLGQDSFSQVTQYILNDGVWEEAIISP</sequence>
<dbReference type="PANTHER" id="PTHR10851:SF4">
    <property type="entry name" value="PYRIDOXAL 5'-PHOSPHATE SYNTHASE"/>
    <property type="match status" value="1"/>
</dbReference>
<protein>
    <submittedName>
        <fullName evidence="7">Pyridoxamine 5'-phosphate oxidase family protein</fullName>
    </submittedName>
    <submittedName>
        <fullName evidence="6">Pyridoxine/pyridoxamine 5'-phosphate oxidase</fullName>
        <ecNumber evidence="6">1.4.3.5</ecNumber>
    </submittedName>
</protein>
<dbReference type="PIRSF" id="PIRSF000190">
    <property type="entry name" value="Pyd_amn-ph_oxd"/>
    <property type="match status" value="1"/>
</dbReference>
<feature type="binding site" evidence="4">
    <location>
        <position position="64"/>
    </location>
    <ligand>
        <name>FMN</name>
        <dbReference type="ChEBI" id="CHEBI:58210"/>
    </ligand>
</feature>